<evidence type="ECO:0000313" key="1">
    <source>
        <dbReference type="EMBL" id="APT83777.1"/>
    </source>
</evidence>
<accession>A0A1L7CD67</accession>
<dbReference type="PANTHER" id="PTHR10668:SF105">
    <property type="entry name" value="DEHYDROGENASE-RELATED"/>
    <property type="match status" value="1"/>
</dbReference>
<protein>
    <recommendedName>
        <fullName evidence="3">FAD-dependent oxidoreductase</fullName>
    </recommendedName>
</protein>
<evidence type="ECO:0000313" key="2">
    <source>
        <dbReference type="Proteomes" id="UP000185478"/>
    </source>
</evidence>
<proteinExistence type="predicted"/>
<organism evidence="1 2">
    <name type="scientific">Corynebacterium aquilae DSM 44791</name>
    <dbReference type="NCBI Taxonomy" id="1431546"/>
    <lineage>
        <taxon>Bacteria</taxon>
        <taxon>Bacillati</taxon>
        <taxon>Actinomycetota</taxon>
        <taxon>Actinomycetes</taxon>
        <taxon>Mycobacteriales</taxon>
        <taxon>Corynebacteriaceae</taxon>
        <taxon>Corynebacterium</taxon>
    </lineage>
</organism>
<dbReference type="STRING" id="1431546.CAQU_00250"/>
<evidence type="ECO:0008006" key="3">
    <source>
        <dbReference type="Google" id="ProtNLM"/>
    </source>
</evidence>
<dbReference type="PRINTS" id="PR00420">
    <property type="entry name" value="RNGMNOXGNASE"/>
</dbReference>
<dbReference type="InterPro" id="IPR036188">
    <property type="entry name" value="FAD/NAD-bd_sf"/>
</dbReference>
<name>A0A1L7CD67_9CORY</name>
<dbReference type="PANTHER" id="PTHR10668">
    <property type="entry name" value="PHYTOENE DEHYDROGENASE"/>
    <property type="match status" value="1"/>
</dbReference>
<sequence length="476" mass="49476">MGRVHVVGTGPNGLVAALVLAQHGFDVTAYETADSPGGGCRSSKWVADEFPHGIIVDECAAFHPMLGYSPAFRALFDAGLKVATSTPNIALAHPLSAENDAAVALYNDLETTAAQFGHYANRWKRLFRPYVAAPEKTATVALGVPLAAAIKHSVLAAPMGLPATMTARALGSLAAGALFAGLAAHTFAPLHQLLTTGPALVLGALGQAGGWPVITGGSGALVDALVDALAHHGVQISTNRTVSSLSDLRHYQPGDAVLLSTTPQAAAQIAGSTRTYANYSFGPGVCRVDFAIRGHIPWRDERLANAGTIHLGGRAAHIAHSERSIFGSPQHPGTMPQEPFVLLGQQYLADPTRSAGNIHPVWSYAHVPHGFTGNTTRLIAALIERYAPGFSSQVVATRVRTAPGMQAYNPNYVGGDIAGGRNSVRQLIARPRLNTPHDVGVPGVFLASASAAPGGGVHGMAGYLAAQRAMEFLHSS</sequence>
<dbReference type="SUPFAM" id="SSF51905">
    <property type="entry name" value="FAD/NAD(P)-binding domain"/>
    <property type="match status" value="1"/>
</dbReference>
<dbReference type="Pfam" id="PF13450">
    <property type="entry name" value="NAD_binding_8"/>
    <property type="match status" value="1"/>
</dbReference>
<gene>
    <name evidence="1" type="ORF">CAQU_00250</name>
</gene>
<dbReference type="Proteomes" id="UP000185478">
    <property type="component" value="Chromosome"/>
</dbReference>
<dbReference type="AlphaFoldDB" id="A0A1L7CD67"/>
<keyword evidence="2" id="KW-1185">Reference proteome</keyword>
<dbReference type="Gene3D" id="3.50.50.60">
    <property type="entry name" value="FAD/NAD(P)-binding domain"/>
    <property type="match status" value="1"/>
</dbReference>
<dbReference type="KEGG" id="caqu:CAQU_00250"/>
<dbReference type="EMBL" id="CP009245">
    <property type="protein sequence ID" value="APT83777.1"/>
    <property type="molecule type" value="Genomic_DNA"/>
</dbReference>
<reference evidence="1 2" key="1">
    <citation type="submission" date="2014-08" db="EMBL/GenBank/DDBJ databases">
        <title>Complete genome sequence of Corynebacterium aquilae S-613T(T) (=DSM 44791(T)), isolated from the choana of a healthy golden eagle.</title>
        <authorList>
            <person name="Ruckert C."/>
            <person name="Albersmeier A."/>
            <person name="Winkler A."/>
            <person name="Kalinowski J."/>
        </authorList>
    </citation>
    <scope>NUCLEOTIDE SEQUENCE [LARGE SCALE GENOMIC DNA]</scope>
    <source>
        <strain evidence="1 2">S-613</strain>
    </source>
</reference>